<dbReference type="Pfam" id="PF00486">
    <property type="entry name" value="Trans_reg_C"/>
    <property type="match status" value="1"/>
</dbReference>
<feature type="DNA-binding region" description="OmpR/PhoB-type" evidence="8">
    <location>
        <begin position="127"/>
        <end position="226"/>
    </location>
</feature>
<evidence type="ECO:0000256" key="6">
    <source>
        <dbReference type="ARBA" id="ARBA00023163"/>
    </source>
</evidence>
<dbReference type="PROSITE" id="PS50110">
    <property type="entry name" value="RESPONSE_REGULATORY"/>
    <property type="match status" value="1"/>
</dbReference>
<dbReference type="Proteomes" id="UP000602076">
    <property type="component" value="Unassembled WGS sequence"/>
</dbReference>
<name>A0A927CX72_9BACI</name>
<dbReference type="Gene3D" id="6.10.250.690">
    <property type="match status" value="1"/>
</dbReference>
<dbReference type="InterPro" id="IPR001867">
    <property type="entry name" value="OmpR/PhoB-type_DNA-bd"/>
</dbReference>
<feature type="domain" description="Response regulatory" evidence="9">
    <location>
        <begin position="5"/>
        <end position="119"/>
    </location>
</feature>
<evidence type="ECO:0000313" key="12">
    <source>
        <dbReference type="Proteomes" id="UP000602076"/>
    </source>
</evidence>
<dbReference type="GO" id="GO:0000156">
    <property type="term" value="F:phosphorelay response regulator activity"/>
    <property type="evidence" value="ECO:0007669"/>
    <property type="project" value="TreeGrafter"/>
</dbReference>
<dbReference type="PROSITE" id="PS51755">
    <property type="entry name" value="OMPR_PHOB"/>
    <property type="match status" value="1"/>
</dbReference>
<evidence type="ECO:0000256" key="3">
    <source>
        <dbReference type="ARBA" id="ARBA00023012"/>
    </source>
</evidence>
<evidence type="ECO:0000259" key="10">
    <source>
        <dbReference type="PROSITE" id="PS51755"/>
    </source>
</evidence>
<comment type="subcellular location">
    <subcellularLocation>
        <location evidence="1">Cytoplasm</location>
    </subcellularLocation>
</comment>
<dbReference type="InterPro" id="IPR011006">
    <property type="entry name" value="CheY-like_superfamily"/>
</dbReference>
<dbReference type="SMART" id="SM00862">
    <property type="entry name" value="Trans_reg_C"/>
    <property type="match status" value="1"/>
</dbReference>
<evidence type="ECO:0000256" key="2">
    <source>
        <dbReference type="ARBA" id="ARBA00022553"/>
    </source>
</evidence>
<dbReference type="PANTHER" id="PTHR48111:SF40">
    <property type="entry name" value="PHOSPHATE REGULON TRANSCRIPTIONAL REGULATORY PROTEIN PHOB"/>
    <property type="match status" value="1"/>
</dbReference>
<gene>
    <name evidence="11" type="ORF">IEO70_01045</name>
</gene>
<dbReference type="GO" id="GO:0032993">
    <property type="term" value="C:protein-DNA complex"/>
    <property type="evidence" value="ECO:0007669"/>
    <property type="project" value="TreeGrafter"/>
</dbReference>
<protein>
    <submittedName>
        <fullName evidence="11">Response regulator transcription factor</fullName>
    </submittedName>
</protein>
<dbReference type="CDD" id="cd00383">
    <property type="entry name" value="trans_reg_C"/>
    <property type="match status" value="1"/>
</dbReference>
<dbReference type="CDD" id="cd17574">
    <property type="entry name" value="REC_OmpR"/>
    <property type="match status" value="1"/>
</dbReference>
<dbReference type="GO" id="GO:0000976">
    <property type="term" value="F:transcription cis-regulatory region binding"/>
    <property type="evidence" value="ECO:0007669"/>
    <property type="project" value="TreeGrafter"/>
</dbReference>
<dbReference type="SUPFAM" id="SSF52172">
    <property type="entry name" value="CheY-like"/>
    <property type="match status" value="1"/>
</dbReference>
<evidence type="ECO:0000256" key="4">
    <source>
        <dbReference type="ARBA" id="ARBA00023015"/>
    </source>
</evidence>
<dbReference type="AlphaFoldDB" id="A0A927CX72"/>
<dbReference type="PANTHER" id="PTHR48111">
    <property type="entry name" value="REGULATOR OF RPOS"/>
    <property type="match status" value="1"/>
</dbReference>
<keyword evidence="3" id="KW-0902">Two-component regulatory system</keyword>
<evidence type="ECO:0000256" key="5">
    <source>
        <dbReference type="ARBA" id="ARBA00023125"/>
    </source>
</evidence>
<dbReference type="FunFam" id="1.10.10.10:FF:000018">
    <property type="entry name" value="DNA-binding response regulator ResD"/>
    <property type="match status" value="1"/>
</dbReference>
<dbReference type="InterPro" id="IPR001789">
    <property type="entry name" value="Sig_transdc_resp-reg_receiver"/>
</dbReference>
<feature type="modified residue" description="4-aspartylphosphate" evidence="7">
    <location>
        <position position="54"/>
    </location>
</feature>
<evidence type="ECO:0000259" key="9">
    <source>
        <dbReference type="PROSITE" id="PS50110"/>
    </source>
</evidence>
<proteinExistence type="predicted"/>
<dbReference type="EMBL" id="JACXSI010000001">
    <property type="protein sequence ID" value="MBD3106964.1"/>
    <property type="molecule type" value="Genomic_DNA"/>
</dbReference>
<dbReference type="Gene3D" id="3.40.50.2300">
    <property type="match status" value="1"/>
</dbReference>
<organism evidence="11 12">
    <name type="scientific">Peribacillus faecalis</name>
    <dbReference type="NCBI Taxonomy" id="2772559"/>
    <lineage>
        <taxon>Bacteria</taxon>
        <taxon>Bacillati</taxon>
        <taxon>Bacillota</taxon>
        <taxon>Bacilli</taxon>
        <taxon>Bacillales</taxon>
        <taxon>Bacillaceae</taxon>
        <taxon>Peribacillus</taxon>
    </lineage>
</organism>
<keyword evidence="12" id="KW-1185">Reference proteome</keyword>
<accession>A0A927CX72</accession>
<dbReference type="Gene3D" id="1.10.10.10">
    <property type="entry name" value="Winged helix-like DNA-binding domain superfamily/Winged helix DNA-binding domain"/>
    <property type="match status" value="1"/>
</dbReference>
<evidence type="ECO:0000256" key="1">
    <source>
        <dbReference type="ARBA" id="ARBA00004496"/>
    </source>
</evidence>
<feature type="domain" description="OmpR/PhoB-type" evidence="10">
    <location>
        <begin position="127"/>
        <end position="226"/>
    </location>
</feature>
<dbReference type="Pfam" id="PF00072">
    <property type="entry name" value="Response_reg"/>
    <property type="match status" value="1"/>
</dbReference>
<dbReference type="InterPro" id="IPR036388">
    <property type="entry name" value="WH-like_DNA-bd_sf"/>
</dbReference>
<keyword evidence="6" id="KW-0804">Transcription</keyword>
<evidence type="ECO:0000313" key="11">
    <source>
        <dbReference type="EMBL" id="MBD3106964.1"/>
    </source>
</evidence>
<comment type="caution">
    <text evidence="11">The sequence shown here is derived from an EMBL/GenBank/DDBJ whole genome shotgun (WGS) entry which is preliminary data.</text>
</comment>
<reference evidence="11" key="1">
    <citation type="submission" date="2020-09" db="EMBL/GenBank/DDBJ databases">
        <title>Bacillus faecalis sp. nov., a moderately halophilic bacterium isolated from cow faeces.</title>
        <authorList>
            <person name="Jiang L."/>
            <person name="Lee J."/>
        </authorList>
    </citation>
    <scope>NUCLEOTIDE SEQUENCE</scope>
    <source>
        <strain evidence="11">AGMB 02131</strain>
    </source>
</reference>
<evidence type="ECO:0000256" key="8">
    <source>
        <dbReference type="PROSITE-ProRule" id="PRU01091"/>
    </source>
</evidence>
<evidence type="ECO:0000256" key="7">
    <source>
        <dbReference type="PROSITE-ProRule" id="PRU00169"/>
    </source>
</evidence>
<dbReference type="SMART" id="SM00448">
    <property type="entry name" value="REC"/>
    <property type="match status" value="1"/>
</dbReference>
<dbReference type="GO" id="GO:0005829">
    <property type="term" value="C:cytosol"/>
    <property type="evidence" value="ECO:0007669"/>
    <property type="project" value="TreeGrafter"/>
</dbReference>
<dbReference type="InterPro" id="IPR039420">
    <property type="entry name" value="WalR-like"/>
</dbReference>
<keyword evidence="5 8" id="KW-0238">DNA-binding</keyword>
<keyword evidence="4" id="KW-0805">Transcription regulation</keyword>
<dbReference type="GO" id="GO:0006355">
    <property type="term" value="P:regulation of DNA-templated transcription"/>
    <property type="evidence" value="ECO:0007669"/>
    <property type="project" value="InterPro"/>
</dbReference>
<sequence length="239" mass="27605">MYKQTIAIVEDDALIAKIISNYLLKEGYDVIIFHSAEEAWDKLRYNQPSLLLCDVNLPGETGFQLVERYRKLYPESAIIFLTGNSTMEEKLTGFQAGADDYITKPFVVEELLARVKVQLRKSRLPNEKQLIVGDLKIDMLNKIVYRKGEAVELFAKEKKLLFFLASNYGRVYSAESLLDHVWGYDSDSDLKTIIVHVSNLRKKLEDNPKVPKYIKTVRGFGYKLYYEEPGNMSTFKSFF</sequence>
<dbReference type="RefSeq" id="WP_190996500.1">
    <property type="nucleotide sequence ID" value="NZ_JACXSI010000001.1"/>
</dbReference>
<keyword evidence="2 7" id="KW-0597">Phosphoprotein</keyword>